<feature type="transmembrane region" description="Helical" evidence="1">
    <location>
        <begin position="115"/>
        <end position="138"/>
    </location>
</feature>
<dbReference type="Proteomes" id="UP000886653">
    <property type="component" value="Unassembled WGS sequence"/>
</dbReference>
<evidence type="ECO:0000256" key="1">
    <source>
        <dbReference type="SAM" id="Phobius"/>
    </source>
</evidence>
<feature type="transmembrane region" description="Helical" evidence="1">
    <location>
        <begin position="38"/>
        <end position="65"/>
    </location>
</feature>
<dbReference type="InterPro" id="IPR045339">
    <property type="entry name" value="DUF6534"/>
</dbReference>
<dbReference type="EMBL" id="MU167334">
    <property type="protein sequence ID" value="KAG0142903.1"/>
    <property type="molecule type" value="Genomic_DNA"/>
</dbReference>
<accession>A0A9P6NBJ7</accession>
<proteinExistence type="predicted"/>
<organism evidence="3 4">
    <name type="scientific">Cronartium quercuum f. sp. fusiforme G11</name>
    <dbReference type="NCBI Taxonomy" id="708437"/>
    <lineage>
        <taxon>Eukaryota</taxon>
        <taxon>Fungi</taxon>
        <taxon>Dikarya</taxon>
        <taxon>Basidiomycota</taxon>
        <taxon>Pucciniomycotina</taxon>
        <taxon>Pucciniomycetes</taxon>
        <taxon>Pucciniales</taxon>
        <taxon>Coleosporiaceae</taxon>
        <taxon>Cronartium</taxon>
    </lineage>
</organism>
<comment type="caution">
    <text evidence="3">The sequence shown here is derived from an EMBL/GenBank/DDBJ whole genome shotgun (WGS) entry which is preliminary data.</text>
</comment>
<evidence type="ECO:0000259" key="2">
    <source>
        <dbReference type="Pfam" id="PF20152"/>
    </source>
</evidence>
<reference evidence="3" key="1">
    <citation type="submission" date="2013-11" db="EMBL/GenBank/DDBJ databases">
        <title>Genome sequence of the fusiform rust pathogen reveals effectors for host alternation and coevolution with pine.</title>
        <authorList>
            <consortium name="DOE Joint Genome Institute"/>
            <person name="Smith K."/>
            <person name="Pendleton A."/>
            <person name="Kubisiak T."/>
            <person name="Anderson C."/>
            <person name="Salamov A."/>
            <person name="Aerts A."/>
            <person name="Riley R."/>
            <person name="Clum A."/>
            <person name="Lindquist E."/>
            <person name="Ence D."/>
            <person name="Campbell M."/>
            <person name="Kronenberg Z."/>
            <person name="Feau N."/>
            <person name="Dhillon B."/>
            <person name="Hamelin R."/>
            <person name="Burleigh J."/>
            <person name="Smith J."/>
            <person name="Yandell M."/>
            <person name="Nelson C."/>
            <person name="Grigoriev I."/>
            <person name="Davis J."/>
        </authorList>
    </citation>
    <scope>NUCLEOTIDE SEQUENCE</scope>
    <source>
        <strain evidence="3">G11</strain>
    </source>
</reference>
<keyword evidence="1" id="KW-0812">Transmembrane</keyword>
<feature type="transmembrane region" description="Helical" evidence="1">
    <location>
        <begin position="150"/>
        <end position="174"/>
    </location>
</feature>
<feature type="domain" description="DUF6534" evidence="2">
    <location>
        <begin position="159"/>
        <end position="244"/>
    </location>
</feature>
<feature type="transmembrane region" description="Helical" evidence="1">
    <location>
        <begin position="220"/>
        <end position="240"/>
    </location>
</feature>
<dbReference type="PANTHER" id="PTHR40465:SF1">
    <property type="entry name" value="DUF6534 DOMAIN-CONTAINING PROTEIN"/>
    <property type="match status" value="1"/>
</dbReference>
<evidence type="ECO:0000313" key="3">
    <source>
        <dbReference type="EMBL" id="KAG0142903.1"/>
    </source>
</evidence>
<keyword evidence="1" id="KW-1133">Transmembrane helix</keyword>
<feature type="transmembrane region" description="Helical" evidence="1">
    <location>
        <begin position="85"/>
        <end position="103"/>
    </location>
</feature>
<feature type="transmembrane region" description="Helical" evidence="1">
    <location>
        <begin position="194"/>
        <end position="214"/>
    </location>
</feature>
<keyword evidence="1" id="KW-0472">Membrane</keyword>
<name>A0A9P6NBJ7_9BASI</name>
<protein>
    <recommendedName>
        <fullName evidence="2">DUF6534 domain-containing protein</fullName>
    </recommendedName>
</protein>
<evidence type="ECO:0000313" key="4">
    <source>
        <dbReference type="Proteomes" id="UP000886653"/>
    </source>
</evidence>
<dbReference type="PANTHER" id="PTHR40465">
    <property type="entry name" value="CHROMOSOME 1, WHOLE GENOME SHOTGUN SEQUENCE"/>
    <property type="match status" value="1"/>
</dbReference>
<dbReference type="Pfam" id="PF20152">
    <property type="entry name" value="DUF6534"/>
    <property type="match status" value="1"/>
</dbReference>
<gene>
    <name evidence="3" type="ORF">CROQUDRAFT_673269</name>
</gene>
<sequence>MNFTLPGFVIGGYVSGWVGGMVVVEAIRVLYRYPKDHILLKLTVAAIILLSIFHTVSFIGITYYYAVENFGHSQEQDVAIPEFGLHVMLSRVIIAISQLFFTYRLYIFSNKNLPITFLSTLLAFYHLGLSVVVAIKFIETRRYSELSILVVLYLLYSAAIACDMVITFALYLFLKSQKTQFTKTRSIINRIIVLSFQTSLFTTTLAVVSIVILGHVGLGVLYALTLPAVQMYLLSVAVTLNSRQGFAKALATSSDKTLTSSNDRLARNIFAGTQMSGVGVRIDRVVYTDVEASTPIPYPKFSKVRPHITPSTEKITTTVGITQDEIETCYPPFPAANPHPPHWI</sequence>
<dbReference type="AlphaFoldDB" id="A0A9P6NBJ7"/>
<keyword evidence="4" id="KW-1185">Reference proteome</keyword>
<feature type="transmembrane region" description="Helical" evidence="1">
    <location>
        <begin position="12"/>
        <end position="31"/>
    </location>
</feature>
<dbReference type="OrthoDB" id="2496578at2759"/>